<reference evidence="8 9" key="1">
    <citation type="submission" date="2016-06" db="EMBL/GenBank/DDBJ databases">
        <title>Domibacillus iocasae genome sequencing.</title>
        <authorList>
            <person name="Verma A."/>
            <person name="Pal Y."/>
            <person name="Ojha A.K."/>
            <person name="Krishnamurthi S."/>
        </authorList>
    </citation>
    <scope>NUCLEOTIDE SEQUENCE [LARGE SCALE GENOMIC DNA]</scope>
    <source>
        <strain evidence="8 9">DSM 29979</strain>
    </source>
</reference>
<dbReference type="PANTHER" id="PTHR30136">
    <property type="entry name" value="HELIX-TURN-HELIX TRANSCRIPTIONAL REGULATOR, ICLR FAMILY"/>
    <property type="match status" value="1"/>
</dbReference>
<dbReference type="SUPFAM" id="SSF46785">
    <property type="entry name" value="Winged helix' DNA-binding domain"/>
    <property type="match status" value="1"/>
</dbReference>
<dbReference type="InterPro" id="IPR005471">
    <property type="entry name" value="Tscrpt_reg_IclR_N"/>
</dbReference>
<evidence type="ECO:0000259" key="6">
    <source>
        <dbReference type="PROSITE" id="PS51077"/>
    </source>
</evidence>
<keyword evidence="1" id="KW-0805">Transcription regulation</keyword>
<dbReference type="Gene3D" id="1.10.10.10">
    <property type="entry name" value="Winged helix-like DNA-binding domain superfamily/Winged helix DNA-binding domain"/>
    <property type="match status" value="1"/>
</dbReference>
<gene>
    <name evidence="8" type="ORF">BA724_05435</name>
</gene>
<comment type="function">
    <text evidence="4">May be an activator protein for the gylABX operon.</text>
</comment>
<dbReference type="OrthoDB" id="9791752at2"/>
<organism evidence="8 9">
    <name type="scientific">Domibacillus iocasae</name>
    <dbReference type="NCBI Taxonomy" id="1714016"/>
    <lineage>
        <taxon>Bacteria</taxon>
        <taxon>Bacillati</taxon>
        <taxon>Bacillota</taxon>
        <taxon>Bacilli</taxon>
        <taxon>Bacillales</taxon>
        <taxon>Bacillaceae</taxon>
        <taxon>Domibacillus</taxon>
    </lineage>
</organism>
<dbReference type="FunFam" id="1.10.10.10:FF:000056">
    <property type="entry name" value="IclR family transcriptional regulator"/>
    <property type="match status" value="1"/>
</dbReference>
<dbReference type="GO" id="GO:0003700">
    <property type="term" value="F:DNA-binding transcription factor activity"/>
    <property type="evidence" value="ECO:0007669"/>
    <property type="project" value="TreeGrafter"/>
</dbReference>
<dbReference type="InterPro" id="IPR036390">
    <property type="entry name" value="WH_DNA-bd_sf"/>
</dbReference>
<keyword evidence="9" id="KW-1185">Reference proteome</keyword>
<feature type="domain" description="IclR-ED" evidence="7">
    <location>
        <begin position="71"/>
        <end position="251"/>
    </location>
</feature>
<dbReference type="GO" id="GO:0003677">
    <property type="term" value="F:DNA binding"/>
    <property type="evidence" value="ECO:0007669"/>
    <property type="project" value="UniProtKB-KW"/>
</dbReference>
<dbReference type="Gene3D" id="3.30.450.40">
    <property type="match status" value="1"/>
</dbReference>
<dbReference type="AlphaFoldDB" id="A0A1E7DNU5"/>
<dbReference type="RefSeq" id="WP_069938342.1">
    <property type="nucleotide sequence ID" value="NZ_MAMP01000021.1"/>
</dbReference>
<dbReference type="InterPro" id="IPR014757">
    <property type="entry name" value="Tscrpt_reg_IclR_C"/>
</dbReference>
<dbReference type="Pfam" id="PF01614">
    <property type="entry name" value="IclR_C"/>
    <property type="match status" value="1"/>
</dbReference>
<accession>A0A1E7DNU5</accession>
<evidence type="ECO:0000256" key="1">
    <source>
        <dbReference type="ARBA" id="ARBA00023015"/>
    </source>
</evidence>
<feature type="domain" description="HTH iclR-type" evidence="6">
    <location>
        <begin position="8"/>
        <end position="70"/>
    </location>
</feature>
<proteinExistence type="predicted"/>
<keyword evidence="2" id="KW-0238">DNA-binding</keyword>
<keyword evidence="3" id="KW-0804">Transcription</keyword>
<dbReference type="GO" id="GO:0045892">
    <property type="term" value="P:negative regulation of DNA-templated transcription"/>
    <property type="evidence" value="ECO:0007669"/>
    <property type="project" value="TreeGrafter"/>
</dbReference>
<dbReference type="PANTHER" id="PTHR30136:SF24">
    <property type="entry name" value="HTH-TYPE TRANSCRIPTIONAL REPRESSOR ALLR"/>
    <property type="match status" value="1"/>
</dbReference>
<evidence type="ECO:0000313" key="8">
    <source>
        <dbReference type="EMBL" id="OES44719.1"/>
    </source>
</evidence>
<dbReference type="STRING" id="1714016.BA724_05435"/>
<dbReference type="InterPro" id="IPR029016">
    <property type="entry name" value="GAF-like_dom_sf"/>
</dbReference>
<evidence type="ECO:0000256" key="4">
    <source>
        <dbReference type="ARBA" id="ARBA00058938"/>
    </source>
</evidence>
<evidence type="ECO:0000259" key="7">
    <source>
        <dbReference type="PROSITE" id="PS51078"/>
    </source>
</evidence>
<dbReference type="PROSITE" id="PS51077">
    <property type="entry name" value="HTH_ICLR"/>
    <property type="match status" value="1"/>
</dbReference>
<sequence length="264" mass="29578">MRESAQTVQSVERALMIMECFTLEKPQQSLGELAAQTSLSKSTIYRLLTTLAKCGYIKQDELTQKYSLGFKLFNLGAVVAGDMSLRDTALPFMKRLCDELSETVDLNIIEADQRVCIEMVESSEQIRNIVKVGQRNALWTGASGKVLLAHLEEAERRRILDEAKILNQLSIEESVLEKELEAIRTQGYVFSIDDRLKGSFAIASPIFNHTEKLIGGITAAGPIHRLSEERKPFIIKQVMYTAYKISEAMGDSGAKNRYPLLLTL</sequence>
<comment type="caution">
    <text evidence="8">The sequence shown here is derived from an EMBL/GenBank/DDBJ whole genome shotgun (WGS) entry which is preliminary data.</text>
</comment>
<dbReference type="InterPro" id="IPR050707">
    <property type="entry name" value="HTH_MetabolicPath_Reg"/>
</dbReference>
<dbReference type="SMART" id="SM00346">
    <property type="entry name" value="HTH_ICLR"/>
    <property type="match status" value="1"/>
</dbReference>
<evidence type="ECO:0000256" key="2">
    <source>
        <dbReference type="ARBA" id="ARBA00023125"/>
    </source>
</evidence>
<evidence type="ECO:0000256" key="3">
    <source>
        <dbReference type="ARBA" id="ARBA00023163"/>
    </source>
</evidence>
<dbReference type="PROSITE" id="PS51078">
    <property type="entry name" value="ICLR_ED"/>
    <property type="match status" value="1"/>
</dbReference>
<dbReference type="Proteomes" id="UP000095658">
    <property type="component" value="Unassembled WGS sequence"/>
</dbReference>
<dbReference type="SUPFAM" id="SSF55781">
    <property type="entry name" value="GAF domain-like"/>
    <property type="match status" value="1"/>
</dbReference>
<dbReference type="Pfam" id="PF09339">
    <property type="entry name" value="HTH_IclR"/>
    <property type="match status" value="1"/>
</dbReference>
<evidence type="ECO:0000313" key="9">
    <source>
        <dbReference type="Proteomes" id="UP000095658"/>
    </source>
</evidence>
<protein>
    <recommendedName>
        <fullName evidence="5">Glycerol operon regulatory protein</fullName>
    </recommendedName>
</protein>
<name>A0A1E7DNU5_9BACI</name>
<dbReference type="InterPro" id="IPR036388">
    <property type="entry name" value="WH-like_DNA-bd_sf"/>
</dbReference>
<dbReference type="EMBL" id="MAMP01000021">
    <property type="protein sequence ID" value="OES44719.1"/>
    <property type="molecule type" value="Genomic_DNA"/>
</dbReference>
<evidence type="ECO:0000256" key="5">
    <source>
        <dbReference type="ARBA" id="ARBA00070406"/>
    </source>
</evidence>